<dbReference type="Pfam" id="PF08636">
    <property type="entry name" value="Pkr1"/>
    <property type="match status" value="1"/>
</dbReference>
<reference evidence="4" key="2">
    <citation type="submission" date="2013-07" db="EMBL/GenBank/DDBJ databases">
        <authorList>
            <consortium name="The Broad Institute Genome Sequencing Platform"/>
            <person name="Cuomo C."/>
            <person name="Litvintseva A."/>
            <person name="Chen Y."/>
            <person name="Heitman J."/>
            <person name="Sun S."/>
            <person name="Springer D."/>
            <person name="Dromer F."/>
            <person name="Young S.K."/>
            <person name="Zeng Q."/>
            <person name="Gargeya S."/>
            <person name="Fitzgerald M."/>
            <person name="Abouelleil A."/>
            <person name="Alvarado L."/>
            <person name="Berlin A.M."/>
            <person name="Chapman S.B."/>
            <person name="Dewar J."/>
            <person name="Goldberg J."/>
            <person name="Griggs A."/>
            <person name="Gujja S."/>
            <person name="Hansen M."/>
            <person name="Howarth C."/>
            <person name="Imamovic A."/>
            <person name="Larimer J."/>
            <person name="McCowan C."/>
            <person name="Murphy C."/>
            <person name="Pearson M."/>
            <person name="Priest M."/>
            <person name="Roberts A."/>
            <person name="Saif S."/>
            <person name="Shea T."/>
            <person name="Sykes S."/>
            <person name="Wortman J."/>
            <person name="Nusbaum C."/>
            <person name="Birren B."/>
        </authorList>
    </citation>
    <scope>NUCLEOTIDE SEQUENCE</scope>
    <source>
        <strain evidence="4">CBS 10117</strain>
    </source>
</reference>
<accession>A0A1A5ZX46</accession>
<keyword evidence="2" id="KW-1133">Transmembrane helix</keyword>
<reference evidence="4" key="3">
    <citation type="submission" date="2024-02" db="EMBL/GenBank/DDBJ databases">
        <title>Comparative genomics of Cryptococcus and Kwoniella reveals pathogenesis evolution and contrasting modes of karyotype evolution via chromosome fusion or intercentromeric recombination.</title>
        <authorList>
            <person name="Coelho M.A."/>
            <person name="David-Palma M."/>
            <person name="Shea T."/>
            <person name="Bowers K."/>
            <person name="McGinley-Smith S."/>
            <person name="Mohammad A.W."/>
            <person name="Gnirke A."/>
            <person name="Yurkov A.M."/>
            <person name="Nowrousian M."/>
            <person name="Sun S."/>
            <person name="Cuomo C.A."/>
            <person name="Heitman J."/>
        </authorList>
    </citation>
    <scope>NUCLEOTIDE SEQUENCE</scope>
    <source>
        <strain evidence="4">CBS 10117</strain>
    </source>
</reference>
<evidence type="ECO:0000313" key="3">
    <source>
        <dbReference type="EMBL" id="OBR82383.1"/>
    </source>
</evidence>
<keyword evidence="2" id="KW-0472">Membrane</keyword>
<dbReference type="PANTHER" id="PTHR28251:SF1">
    <property type="entry name" value="V-TYPE ATPASE ASSEMBLY FACTOR PKR1"/>
    <property type="match status" value="1"/>
</dbReference>
<dbReference type="AlphaFoldDB" id="A0A1A5ZX46"/>
<name>A0A1A5ZX46_9TREE</name>
<proteinExistence type="predicted"/>
<feature type="transmembrane region" description="Helical" evidence="2">
    <location>
        <begin position="44"/>
        <end position="69"/>
    </location>
</feature>
<evidence type="ECO:0000313" key="5">
    <source>
        <dbReference type="Proteomes" id="UP000078595"/>
    </source>
</evidence>
<dbReference type="VEuPathDB" id="FungiDB:I303_07142"/>
<dbReference type="KEGG" id="kdj:28970841"/>
<evidence type="ECO:0000313" key="4">
    <source>
        <dbReference type="EMBL" id="WWC65912.1"/>
    </source>
</evidence>
<dbReference type="EMBL" id="KI894035">
    <property type="protein sequence ID" value="OBR82383.1"/>
    <property type="molecule type" value="Genomic_DNA"/>
</dbReference>
<dbReference type="InterPro" id="IPR013945">
    <property type="entry name" value="Pkr1"/>
</dbReference>
<evidence type="ECO:0000256" key="1">
    <source>
        <dbReference type="SAM" id="MobiDB-lite"/>
    </source>
</evidence>
<keyword evidence="2" id="KW-0812">Transmembrane</keyword>
<feature type="transmembrane region" description="Helical" evidence="2">
    <location>
        <begin position="76"/>
        <end position="95"/>
    </location>
</feature>
<dbReference type="OrthoDB" id="2564033at2759"/>
<dbReference type="RefSeq" id="XP_018260225.1">
    <property type="nucleotide sequence ID" value="XM_018410416.1"/>
</dbReference>
<gene>
    <name evidence="3" type="ORF">I303_07142</name>
    <name evidence="4" type="ORF">I303_108534</name>
</gene>
<sequence>MVTKDQSDSSSGEGSPVRNEQNQPDNQQPGFFGMLVKSVFEPGANAAVVMAMNLCFFFLLLTLFGLAVLTQWNKHVLMLLGVTALFWGSMMWFVLELTKVQNRPDNMPPSSLDLDVDSASLASNDIDTRTSAEGQIEEEKRKDR</sequence>
<feature type="compositionally biased region" description="Polar residues" evidence="1">
    <location>
        <begin position="8"/>
        <end position="25"/>
    </location>
</feature>
<reference evidence="3" key="1">
    <citation type="submission" date="2013-07" db="EMBL/GenBank/DDBJ databases">
        <title>The Genome Sequence of Cryptococcus dejecticola CBS10117.</title>
        <authorList>
            <consortium name="The Broad Institute Genome Sequencing Platform"/>
            <person name="Cuomo C."/>
            <person name="Litvintseva A."/>
            <person name="Chen Y."/>
            <person name="Heitman J."/>
            <person name="Sun S."/>
            <person name="Springer D."/>
            <person name="Dromer F."/>
            <person name="Young S.K."/>
            <person name="Zeng Q."/>
            <person name="Gargeya S."/>
            <person name="Fitzgerald M."/>
            <person name="Abouelleil A."/>
            <person name="Alvarado L."/>
            <person name="Berlin A.M."/>
            <person name="Chapman S.B."/>
            <person name="Dewar J."/>
            <person name="Goldberg J."/>
            <person name="Griggs A."/>
            <person name="Gujja S."/>
            <person name="Hansen M."/>
            <person name="Howarth C."/>
            <person name="Imamovic A."/>
            <person name="Larimer J."/>
            <person name="McCowan C."/>
            <person name="Murphy C."/>
            <person name="Pearson M."/>
            <person name="Priest M."/>
            <person name="Roberts A."/>
            <person name="Saif S."/>
            <person name="Shea T."/>
            <person name="Sykes S."/>
            <person name="Wortman J."/>
            <person name="Nusbaum C."/>
            <person name="Birren B."/>
        </authorList>
    </citation>
    <scope>NUCLEOTIDE SEQUENCE [LARGE SCALE GENOMIC DNA]</scope>
    <source>
        <strain evidence="3">CBS 10117</strain>
    </source>
</reference>
<keyword evidence="5" id="KW-1185">Reference proteome</keyword>
<dbReference type="GO" id="GO:0070072">
    <property type="term" value="P:vacuolar proton-transporting V-type ATPase complex assembly"/>
    <property type="evidence" value="ECO:0007669"/>
    <property type="project" value="InterPro"/>
</dbReference>
<evidence type="ECO:0000256" key="2">
    <source>
        <dbReference type="SAM" id="Phobius"/>
    </source>
</evidence>
<dbReference type="EMBL" id="CP144540">
    <property type="protein sequence ID" value="WWC65912.1"/>
    <property type="molecule type" value="Genomic_DNA"/>
</dbReference>
<dbReference type="Proteomes" id="UP000078595">
    <property type="component" value="Chromosome 11"/>
</dbReference>
<feature type="region of interest" description="Disordered" evidence="1">
    <location>
        <begin position="123"/>
        <end position="144"/>
    </location>
</feature>
<feature type="region of interest" description="Disordered" evidence="1">
    <location>
        <begin position="1"/>
        <end position="25"/>
    </location>
</feature>
<organism evidence="3">
    <name type="scientific">Kwoniella dejecticola CBS 10117</name>
    <dbReference type="NCBI Taxonomy" id="1296121"/>
    <lineage>
        <taxon>Eukaryota</taxon>
        <taxon>Fungi</taxon>
        <taxon>Dikarya</taxon>
        <taxon>Basidiomycota</taxon>
        <taxon>Agaricomycotina</taxon>
        <taxon>Tremellomycetes</taxon>
        <taxon>Tremellales</taxon>
        <taxon>Cryptococcaceae</taxon>
        <taxon>Kwoniella</taxon>
    </lineage>
</organism>
<dbReference type="PANTHER" id="PTHR28251">
    <property type="entry name" value="V-TYPE ATPASE ASSEMBLY FACTOR PKR1"/>
    <property type="match status" value="1"/>
</dbReference>
<protein>
    <submittedName>
        <fullName evidence="3">Uncharacterized protein</fullName>
    </submittedName>
</protein>
<dbReference type="GO" id="GO:0005789">
    <property type="term" value="C:endoplasmic reticulum membrane"/>
    <property type="evidence" value="ECO:0007669"/>
    <property type="project" value="TreeGrafter"/>
</dbReference>
<dbReference type="GeneID" id="28970841"/>